<comment type="caution">
    <text evidence="8">Lacks conserved residue(s) required for the propagation of feature annotation.</text>
</comment>
<feature type="transmembrane region" description="Helical" evidence="8">
    <location>
        <begin position="497"/>
        <end position="520"/>
    </location>
</feature>
<feature type="transmembrane region" description="Helical" evidence="8">
    <location>
        <begin position="6"/>
        <end position="23"/>
    </location>
</feature>
<dbReference type="EMBL" id="SIJB01000023">
    <property type="protein sequence ID" value="NBI29293.1"/>
    <property type="molecule type" value="Genomic_DNA"/>
</dbReference>
<feature type="transmembrane region" description="Helical" evidence="8">
    <location>
        <begin position="265"/>
        <end position="282"/>
    </location>
</feature>
<keyword evidence="10" id="KW-1185">Reference proteome</keyword>
<dbReference type="AlphaFoldDB" id="A0A6N9Q3C8"/>
<accession>A0A6N9Q3C8</accession>
<comment type="function">
    <text evidence="8">Uptake of L-lactate across the membrane. Can also transport D-lactate and glycolate.</text>
</comment>
<evidence type="ECO:0000256" key="7">
    <source>
        <dbReference type="ARBA" id="ARBA00023136"/>
    </source>
</evidence>
<dbReference type="Proteomes" id="UP000448943">
    <property type="component" value="Unassembled WGS sequence"/>
</dbReference>
<dbReference type="RefSeq" id="WP_160646089.1">
    <property type="nucleotide sequence ID" value="NZ_SIJB01000023.1"/>
</dbReference>
<feature type="transmembrane region" description="Helical" evidence="8">
    <location>
        <begin position="238"/>
        <end position="259"/>
    </location>
</feature>
<evidence type="ECO:0000256" key="2">
    <source>
        <dbReference type="ARBA" id="ARBA00010100"/>
    </source>
</evidence>
<evidence type="ECO:0000256" key="1">
    <source>
        <dbReference type="ARBA" id="ARBA00004651"/>
    </source>
</evidence>
<dbReference type="OrthoDB" id="9761056at2"/>
<feature type="transmembrane region" description="Helical" evidence="8">
    <location>
        <begin position="155"/>
        <end position="172"/>
    </location>
</feature>
<evidence type="ECO:0000313" key="10">
    <source>
        <dbReference type="Proteomes" id="UP000448943"/>
    </source>
</evidence>
<keyword evidence="4 8" id="KW-1003">Cell membrane</keyword>
<feature type="transmembrane region" description="Helical" evidence="8">
    <location>
        <begin position="30"/>
        <end position="46"/>
    </location>
</feature>
<feature type="transmembrane region" description="Helical" evidence="8">
    <location>
        <begin position="399"/>
        <end position="420"/>
    </location>
</feature>
<evidence type="ECO:0000256" key="3">
    <source>
        <dbReference type="ARBA" id="ARBA00022448"/>
    </source>
</evidence>
<protein>
    <recommendedName>
        <fullName evidence="8">L-lactate permease</fullName>
    </recommendedName>
</protein>
<keyword evidence="3 8" id="KW-0813">Transport</keyword>
<dbReference type="InterPro" id="IPR003804">
    <property type="entry name" value="Lactate_perm"/>
</dbReference>
<proteinExistence type="inferred from homology"/>
<feature type="transmembrane region" description="Helical" evidence="8">
    <location>
        <begin position="320"/>
        <end position="340"/>
    </location>
</feature>
<reference evidence="9 10" key="1">
    <citation type="submission" date="2019-01" db="EMBL/GenBank/DDBJ databases">
        <title>Chengkuizengella sp. nov., isolated from deep-sea sediment of East Pacific Ocean.</title>
        <authorList>
            <person name="Yang J."/>
            <person name="Lai Q."/>
            <person name="Shao Z."/>
        </authorList>
    </citation>
    <scope>NUCLEOTIDE SEQUENCE [LARGE SCALE GENOMIC DNA]</scope>
    <source>
        <strain evidence="9 10">YPA3-1-1</strain>
    </source>
</reference>
<feature type="transmembrane region" description="Helical" evidence="8">
    <location>
        <begin position="450"/>
        <end position="476"/>
    </location>
</feature>
<evidence type="ECO:0000256" key="8">
    <source>
        <dbReference type="RuleBase" id="RU365092"/>
    </source>
</evidence>
<keyword evidence="5 8" id="KW-0812">Transmembrane</keyword>
<evidence type="ECO:0000256" key="5">
    <source>
        <dbReference type="ARBA" id="ARBA00022692"/>
    </source>
</evidence>
<evidence type="ECO:0000313" key="9">
    <source>
        <dbReference type="EMBL" id="NBI29293.1"/>
    </source>
</evidence>
<feature type="transmembrane region" description="Helical" evidence="8">
    <location>
        <begin position="128"/>
        <end position="148"/>
    </location>
</feature>
<comment type="similarity">
    <text evidence="2 8">Belongs to the lactate permease family.</text>
</comment>
<name>A0A6N9Q3C8_9BACL</name>
<feature type="transmembrane region" description="Helical" evidence="8">
    <location>
        <begin position="366"/>
        <end position="387"/>
    </location>
</feature>
<comment type="subcellular location">
    <subcellularLocation>
        <location evidence="1 8">Cell membrane</location>
        <topology evidence="1 8">Multi-pass membrane protein</topology>
    </subcellularLocation>
</comment>
<keyword evidence="7 8" id="KW-0472">Membrane</keyword>
<gene>
    <name evidence="9" type="ORF">ERL59_10010</name>
</gene>
<feature type="transmembrane region" description="Helical" evidence="8">
    <location>
        <begin position="526"/>
        <end position="551"/>
    </location>
</feature>
<dbReference type="NCBIfam" id="TIGR00795">
    <property type="entry name" value="lctP"/>
    <property type="match status" value="1"/>
</dbReference>
<dbReference type="GO" id="GO:0005886">
    <property type="term" value="C:plasma membrane"/>
    <property type="evidence" value="ECO:0007669"/>
    <property type="project" value="UniProtKB-SubCell"/>
</dbReference>
<comment type="caution">
    <text evidence="9">The sequence shown here is derived from an EMBL/GenBank/DDBJ whole genome shotgun (WGS) entry which is preliminary data.</text>
</comment>
<organism evidence="9 10">
    <name type="scientific">Chengkuizengella marina</name>
    <dbReference type="NCBI Taxonomy" id="2507566"/>
    <lineage>
        <taxon>Bacteria</taxon>
        <taxon>Bacillati</taxon>
        <taxon>Bacillota</taxon>
        <taxon>Bacilli</taxon>
        <taxon>Bacillales</taxon>
        <taxon>Paenibacillaceae</taxon>
        <taxon>Chengkuizengella</taxon>
    </lineage>
</organism>
<dbReference type="Pfam" id="PF02652">
    <property type="entry name" value="Lactate_perm"/>
    <property type="match status" value="1"/>
</dbReference>
<feature type="transmembrane region" description="Helical" evidence="8">
    <location>
        <begin position="101"/>
        <end position="122"/>
    </location>
</feature>
<evidence type="ECO:0000256" key="4">
    <source>
        <dbReference type="ARBA" id="ARBA00022475"/>
    </source>
</evidence>
<dbReference type="GO" id="GO:0015295">
    <property type="term" value="F:solute:proton symporter activity"/>
    <property type="evidence" value="ECO:0007669"/>
    <property type="project" value="TreeGrafter"/>
</dbReference>
<dbReference type="PANTHER" id="PTHR30003:SF0">
    <property type="entry name" value="GLYCOLATE PERMEASE GLCA-RELATED"/>
    <property type="match status" value="1"/>
</dbReference>
<evidence type="ECO:0000256" key="6">
    <source>
        <dbReference type="ARBA" id="ARBA00022989"/>
    </source>
</evidence>
<dbReference type="PANTHER" id="PTHR30003">
    <property type="entry name" value="L-LACTATE PERMEASE"/>
    <property type="match status" value="1"/>
</dbReference>
<feature type="transmembrane region" description="Helical" evidence="8">
    <location>
        <begin position="58"/>
        <end position="81"/>
    </location>
</feature>
<feature type="transmembrane region" description="Helical" evidence="8">
    <location>
        <begin position="204"/>
        <end position="226"/>
    </location>
</feature>
<keyword evidence="6 8" id="KW-1133">Transmembrane helix</keyword>
<sequence>MNILQWITALMPVLSVFIFLVILRIPAARAMPISFLVTAIFTYFFWEVSLQHIVASSFQGVIIAFSILYIVFGAILLLNTLKNSRAMDSIRAGFMNISSDARVQIIIVAWLFGAFIEGAAGFGTPAAIGAPLLVALGFAPLPAVVLTLVADSAPVTFGAVGTPMLVGIGQGLQTEGALAPNVNAYLQNEQLTVMEYVANIAVQVAWIDLFVGSFIPLLLVIIYTKFFGKHKSWKDGLAIWKFALFAGFSFSISSLLVAILLGPEFPSIMGGFIGLILVILAAKKQFLLPKIPYELELENSEDNARQQNETINQPSLFKSWVPYLIVLLLLVVTRIEILPFKDWLKSFKITWVNIIGTEISTELEPLYLPGTIFIITVLISFMIYRFTKKEILSTINTSLKTMVGSLIALGTAVPMVRIFINSSINDSGLESMPIELANSAAETLGQSWPLFAPFVGALGSFISGSATFSNMMFSLFQFSTAEQIGSNPDIIVSLQALGANGGNMICILNVVAAASVVNLYGKEGTIIRYTLLPMLYYCLLSGIIGFIILTIF</sequence>
<dbReference type="GO" id="GO:0015129">
    <property type="term" value="F:lactate transmembrane transporter activity"/>
    <property type="evidence" value="ECO:0007669"/>
    <property type="project" value="UniProtKB-UniRule"/>
</dbReference>